<gene>
    <name evidence="1" type="ORF">EU348_14315</name>
</gene>
<accession>A0A411DPJ0</accession>
<reference evidence="1" key="1">
    <citation type="submission" date="2019-01" db="EMBL/GenBank/DDBJ databases">
        <title>Whole Genome Sequencing for Putative Detection of Antimicrobial Resistance and Potential Virulence Factors in Chryseobacterium indologenes isolated from Nile Tilapia in Tanzania.</title>
        <authorList>
            <person name="Mwega E."/>
            <person name="Mutoloki S."/>
            <person name="Mugimba K."/>
            <person name="Colquhoun D."/>
            <person name="Mdegela R."/>
            <person name="Evensen O."/>
            <person name="Wasteson Y."/>
        </authorList>
    </citation>
    <scope>NUCLEOTIDE SEQUENCE [LARGE SCALE GENOMIC DNA]</scope>
    <source>
        <strain evidence="1">StR 01</strain>
    </source>
</reference>
<dbReference type="EMBL" id="CP035532">
    <property type="protein sequence ID" value="QBA22305.1"/>
    <property type="molecule type" value="Genomic_DNA"/>
</dbReference>
<dbReference type="PROSITE" id="PS51257">
    <property type="entry name" value="PROKAR_LIPOPROTEIN"/>
    <property type="match status" value="1"/>
</dbReference>
<dbReference type="AlphaFoldDB" id="A0A411DPJ0"/>
<protein>
    <submittedName>
        <fullName evidence="1">Uncharacterized protein</fullName>
    </submittedName>
</protein>
<name>A0A411DPJ0_CHRID</name>
<organism evidence="1">
    <name type="scientific">Chryseobacterium indologenes</name>
    <name type="common">Flavobacterium indologenes</name>
    <dbReference type="NCBI Taxonomy" id="253"/>
    <lineage>
        <taxon>Bacteria</taxon>
        <taxon>Pseudomonadati</taxon>
        <taxon>Bacteroidota</taxon>
        <taxon>Flavobacteriia</taxon>
        <taxon>Flavobacteriales</taxon>
        <taxon>Weeksellaceae</taxon>
        <taxon>Chryseobacterium group</taxon>
        <taxon>Chryseobacterium</taxon>
    </lineage>
</organism>
<proteinExistence type="predicted"/>
<sequence>MNKILFLIALCFLFSCKKESKNESGLSDNLYNILIEYQKKNPIPSNEEIKKTTPFINPENAKYIYEVVFDVQQKDTLLHVTLVSGVKEVYKPFGVYKDAILMPTYVIDVDKVGQKLIKEYKKNDLSNFTFKDLIINDAMYPEYIYKIKGQKLILSDSIRGNMMK</sequence>
<evidence type="ECO:0000313" key="1">
    <source>
        <dbReference type="EMBL" id="QBA22305.1"/>
    </source>
</evidence>